<protein>
    <submittedName>
        <fullName evidence="2">Uncharacterized protein</fullName>
    </submittedName>
</protein>
<accession>A0AAV0THK9</accession>
<feature type="region of interest" description="Disordered" evidence="1">
    <location>
        <begin position="1"/>
        <end position="27"/>
    </location>
</feature>
<comment type="caution">
    <text evidence="2">The sequence shown here is derived from an EMBL/GenBank/DDBJ whole genome shotgun (WGS) entry which is preliminary data.</text>
</comment>
<evidence type="ECO:0000256" key="1">
    <source>
        <dbReference type="SAM" id="MobiDB-lite"/>
    </source>
</evidence>
<organism evidence="2 3">
    <name type="scientific">Hyaloperonospora brassicae</name>
    <name type="common">Brassica downy mildew</name>
    <name type="synonym">Peronospora brassicae</name>
    <dbReference type="NCBI Taxonomy" id="162125"/>
    <lineage>
        <taxon>Eukaryota</taxon>
        <taxon>Sar</taxon>
        <taxon>Stramenopiles</taxon>
        <taxon>Oomycota</taxon>
        <taxon>Peronosporomycetes</taxon>
        <taxon>Peronosporales</taxon>
        <taxon>Peronosporaceae</taxon>
        <taxon>Hyaloperonospora</taxon>
    </lineage>
</organism>
<keyword evidence="3" id="KW-1185">Reference proteome</keyword>
<reference evidence="2" key="1">
    <citation type="submission" date="2022-12" db="EMBL/GenBank/DDBJ databases">
        <authorList>
            <person name="Webb A."/>
        </authorList>
    </citation>
    <scope>NUCLEOTIDE SEQUENCE</scope>
    <source>
        <strain evidence="2">Hp1</strain>
    </source>
</reference>
<name>A0AAV0THK9_HYABA</name>
<evidence type="ECO:0000313" key="2">
    <source>
        <dbReference type="EMBL" id="CAI5719612.1"/>
    </source>
</evidence>
<dbReference type="AlphaFoldDB" id="A0AAV0THK9"/>
<dbReference type="Proteomes" id="UP001162031">
    <property type="component" value="Unassembled WGS sequence"/>
</dbReference>
<gene>
    <name evidence="2" type="ORF">HBR001_LOCUS2227</name>
</gene>
<evidence type="ECO:0000313" key="3">
    <source>
        <dbReference type="Proteomes" id="UP001162031"/>
    </source>
</evidence>
<dbReference type="EMBL" id="CANTFL010000251">
    <property type="protein sequence ID" value="CAI5719612.1"/>
    <property type="molecule type" value="Genomic_DNA"/>
</dbReference>
<sequence>MKPTASPKAPTKEPTYPSATGQPVQVDADGRPIVEAVPRAPAAVIRAQVVPNNANIRRDAQGNALCTQCATPYPLPGGCTSWRCRSCGELNNASIRGNECSIL</sequence>
<proteinExistence type="predicted"/>